<evidence type="ECO:0000313" key="20">
    <source>
        <dbReference type="EMBL" id="KAK7598142.1"/>
    </source>
</evidence>
<dbReference type="Gene3D" id="2.130.10.10">
    <property type="entry name" value="YVTN repeat-like/Quinoprotein amine dehydrogenase"/>
    <property type="match status" value="1"/>
</dbReference>
<evidence type="ECO:0000256" key="9">
    <source>
        <dbReference type="ARBA" id="ARBA00022964"/>
    </source>
</evidence>
<dbReference type="Gene3D" id="3.90.930.40">
    <property type="match status" value="1"/>
</dbReference>
<keyword evidence="13" id="KW-0804">Transcription</keyword>
<dbReference type="EC" id="1.14.11.27" evidence="4"/>
<dbReference type="InterPro" id="IPR036322">
    <property type="entry name" value="WD40_repeat_dom_sf"/>
</dbReference>
<keyword evidence="10" id="KW-0560">Oxidoreductase</keyword>
<dbReference type="Pfam" id="PF21233">
    <property type="entry name" value="WHD_RIOX1"/>
    <property type="match status" value="1"/>
</dbReference>
<keyword evidence="11" id="KW-0408">Iron</keyword>
<accession>A0AAN9TPD6</accession>
<dbReference type="GO" id="GO:0046872">
    <property type="term" value="F:metal ion binding"/>
    <property type="evidence" value="ECO:0007669"/>
    <property type="project" value="UniProtKB-KW"/>
</dbReference>
<evidence type="ECO:0000256" key="3">
    <source>
        <dbReference type="ARBA" id="ARBA00010309"/>
    </source>
</evidence>
<dbReference type="PANTHER" id="PTHR13096:SF8">
    <property type="entry name" value="RIBOSOMAL OXYGENASE 1"/>
    <property type="match status" value="1"/>
</dbReference>
<dbReference type="FunFam" id="3.90.930.40:FF:000001">
    <property type="entry name" value="ribosomal oxygenase 1 isoform X1"/>
    <property type="match status" value="1"/>
</dbReference>
<dbReference type="Pfam" id="PF08007">
    <property type="entry name" value="JmjC_2"/>
    <property type="match status" value="1"/>
</dbReference>
<comment type="caution">
    <text evidence="20">The sequence shown here is derived from an EMBL/GenBank/DDBJ whole genome shotgun (WGS) entry which is preliminary data.</text>
</comment>
<reference evidence="20 21" key="1">
    <citation type="submission" date="2024-03" db="EMBL/GenBank/DDBJ databases">
        <title>Adaptation during the transition from Ophiocordyceps entomopathogen to insect associate is accompanied by gene loss and intensified selection.</title>
        <authorList>
            <person name="Ward C.M."/>
            <person name="Onetto C.A."/>
            <person name="Borneman A.R."/>
        </authorList>
    </citation>
    <scope>NUCLEOTIDE SEQUENCE [LARGE SCALE GENOMIC DNA]</scope>
    <source>
        <strain evidence="20">AWRI1</strain>
        <tissue evidence="20">Single Adult Female</tissue>
    </source>
</reference>
<evidence type="ECO:0000256" key="15">
    <source>
        <dbReference type="ARBA" id="ARBA00025670"/>
    </source>
</evidence>
<keyword evidence="6" id="KW-0678">Repressor</keyword>
<dbReference type="SUPFAM" id="SSF50978">
    <property type="entry name" value="WD40 repeat-like"/>
    <property type="match status" value="1"/>
</dbReference>
<gene>
    <name evidence="20" type="ORF">V9T40_006377</name>
</gene>
<comment type="cofactor">
    <cofactor evidence="1">
        <name>Fe(2+)</name>
        <dbReference type="ChEBI" id="CHEBI:29033"/>
    </cofactor>
</comment>
<dbReference type="EMBL" id="JBBCAQ010000014">
    <property type="protein sequence ID" value="KAK7598142.1"/>
    <property type="molecule type" value="Genomic_DNA"/>
</dbReference>
<evidence type="ECO:0000256" key="18">
    <source>
        <dbReference type="SAM" id="MobiDB-lite"/>
    </source>
</evidence>
<evidence type="ECO:0000313" key="21">
    <source>
        <dbReference type="Proteomes" id="UP001367676"/>
    </source>
</evidence>
<dbReference type="InterPro" id="IPR003347">
    <property type="entry name" value="JmjC_dom"/>
</dbReference>
<evidence type="ECO:0000256" key="6">
    <source>
        <dbReference type="ARBA" id="ARBA00022491"/>
    </source>
</evidence>
<evidence type="ECO:0000256" key="14">
    <source>
        <dbReference type="ARBA" id="ARBA00023242"/>
    </source>
</evidence>
<comment type="catalytic activity">
    <reaction evidence="17">
        <text>N(6),N(6)-dimethyl-L-lysyl(36)-[histone H3] + 2 2-oxoglutarate + 2 O2 = L-lysyl(36)-[histone H3] + 2 formaldehyde + 2 succinate + 2 CO2</text>
        <dbReference type="Rhea" id="RHEA:42032"/>
        <dbReference type="Rhea" id="RHEA-COMP:9785"/>
        <dbReference type="Rhea" id="RHEA-COMP:9787"/>
        <dbReference type="ChEBI" id="CHEBI:15379"/>
        <dbReference type="ChEBI" id="CHEBI:16526"/>
        <dbReference type="ChEBI" id="CHEBI:16810"/>
        <dbReference type="ChEBI" id="CHEBI:16842"/>
        <dbReference type="ChEBI" id="CHEBI:29969"/>
        <dbReference type="ChEBI" id="CHEBI:30031"/>
        <dbReference type="ChEBI" id="CHEBI:61976"/>
        <dbReference type="EC" id="1.14.11.27"/>
    </reaction>
</comment>
<comment type="similarity">
    <text evidence="3">Belongs to the ROX family. NO66 subfamily.</text>
</comment>
<dbReference type="PROSITE" id="PS51184">
    <property type="entry name" value="JMJC"/>
    <property type="match status" value="1"/>
</dbReference>
<evidence type="ECO:0000256" key="11">
    <source>
        <dbReference type="ARBA" id="ARBA00023004"/>
    </source>
</evidence>
<keyword evidence="8" id="KW-0156">Chromatin regulator</keyword>
<dbReference type="InterPro" id="IPR039994">
    <property type="entry name" value="NO66-like"/>
</dbReference>
<keyword evidence="7" id="KW-0479">Metal-binding</keyword>
<dbReference type="Gene3D" id="2.60.120.650">
    <property type="entry name" value="Cupin"/>
    <property type="match status" value="1"/>
</dbReference>
<evidence type="ECO:0000256" key="17">
    <source>
        <dbReference type="ARBA" id="ARBA00047915"/>
    </source>
</evidence>
<dbReference type="GO" id="GO:0032453">
    <property type="term" value="F:histone H3K4 demethylase activity"/>
    <property type="evidence" value="ECO:0007669"/>
    <property type="project" value="TreeGrafter"/>
</dbReference>
<evidence type="ECO:0000256" key="7">
    <source>
        <dbReference type="ARBA" id="ARBA00022723"/>
    </source>
</evidence>
<organism evidence="20 21">
    <name type="scientific">Parthenolecanium corni</name>
    <dbReference type="NCBI Taxonomy" id="536013"/>
    <lineage>
        <taxon>Eukaryota</taxon>
        <taxon>Metazoa</taxon>
        <taxon>Ecdysozoa</taxon>
        <taxon>Arthropoda</taxon>
        <taxon>Hexapoda</taxon>
        <taxon>Insecta</taxon>
        <taxon>Pterygota</taxon>
        <taxon>Neoptera</taxon>
        <taxon>Paraneoptera</taxon>
        <taxon>Hemiptera</taxon>
        <taxon>Sternorrhyncha</taxon>
        <taxon>Coccoidea</taxon>
        <taxon>Coccidae</taxon>
        <taxon>Parthenolecanium</taxon>
    </lineage>
</organism>
<dbReference type="GO" id="GO:0140680">
    <property type="term" value="F:histone H3K36me/H3K36me2 demethylase activity"/>
    <property type="evidence" value="ECO:0007669"/>
    <property type="project" value="UniProtKB-EC"/>
</dbReference>
<keyword evidence="14" id="KW-0539">Nucleus</keyword>
<proteinExistence type="inferred from homology"/>
<evidence type="ECO:0000259" key="19">
    <source>
        <dbReference type="PROSITE" id="PS51184"/>
    </source>
</evidence>
<evidence type="ECO:0000256" key="13">
    <source>
        <dbReference type="ARBA" id="ARBA00023163"/>
    </source>
</evidence>
<comment type="function">
    <text evidence="15">Oxygenase that can act as both a histone lysine demethylase and a ribosomal histidine hydroxylase. Specifically demethylates 'Lys-4' (H3K4me) and 'Lys-36' (H3K36me) of histone H3, thereby playing a central role in histone code.</text>
</comment>
<evidence type="ECO:0000256" key="12">
    <source>
        <dbReference type="ARBA" id="ARBA00023015"/>
    </source>
</evidence>
<sequence>MASNFNDYDGDVVSFSGSENVPRSVAECSISTVEIASFDQSSQTVDTKNIEVQTEEEHRPSSSEYDEEALLIFLRRMAPKVENELRRTNKYFSVDYAEKLSKDDEVATKQLFSLSKTESHKVSHISWNCYSNKIAIAFSQKVDGQNRTQSSYILIYECDNNDEFKSSPKDCLEVESQITGLKFHFSLSSVFVYTTEHCRLYWHDINENVENNSKNFIELIASAVKFSWVDIDSILYLAIAASDGRLYLISAESIPDERMIYRIFVFEENVEDNFRGIQCFDFSPLNSDKFAVALYGGLLVNCSVNLARPMDLSDHIYNPVVSSFECPNAIVNEIRFSHFENNVFVTSTSDQYLRIYQTNAASPCYVIAIEHIPLSVEWSHLQESIIKTWSCNGELKFYNYCQCKMVKCLKFDDSIDSAACSVKGSKMASENIDLNNTSAFVIHHVMKQPNAPKRRKKVKLLKQKLKSEFGKGKRLRMNSGRSFNNPVKKKSVELDEVKKSFDTKPTPATNDSCSIDPLTSFDKHFEKKTLFQWLIYPMDTTDFMSLYWENKPLHLCSKTDFSMLLSTPVIDEMLTEHNIQYTKNIDITFYSDGVKELHNLEGRARPHVVWDFYMNKCSIRLLNPQTFVPNIHKLASELQEYFGCFVGCNAYLTPPNSQGFAPHYDDIEAFILQVEGKKRWKVYKPRFSNEELPRYSSGDFTDANVGEPIMDVILDVGDVLYLPRGYIHQATTVENCHSLHITVSAYQRNAWIDLVEKAIPNAMEKAWKNNVELRRGLPLDYLKAVGFAAKQSHKSLRARINTKVKSLLYEIADYVNIDSAADQLGVKFLYDALPPVLTEDEKKCSVYGGGLKMSKNGQVLGFKEFELQSDMEISLLRQYVCRFVKEKVEDEETKRRKVVYRLYYTTDNSLEYHGEETSFLIIPKYFTKCIQYLFQSYPNFVTISELPYDDTSQKMNIVADLWERGIIRTKKPVIGS</sequence>
<dbReference type="PANTHER" id="PTHR13096">
    <property type="entry name" value="MINA53 MYC INDUCED NUCLEAR ANTIGEN"/>
    <property type="match status" value="1"/>
</dbReference>
<protein>
    <recommendedName>
        <fullName evidence="5">Bifunctional lysine-specific demethylase and histidyl-hydroxylase NO66</fullName>
        <ecNumber evidence="4">1.14.11.27</ecNumber>
    </recommendedName>
    <alternativeName>
        <fullName evidence="16">Histone lysine demethylase NO66</fullName>
    </alternativeName>
</protein>
<evidence type="ECO:0000256" key="2">
    <source>
        <dbReference type="ARBA" id="ARBA00004123"/>
    </source>
</evidence>
<evidence type="ECO:0000256" key="5">
    <source>
        <dbReference type="ARBA" id="ARBA00014940"/>
    </source>
</evidence>
<evidence type="ECO:0000256" key="4">
    <source>
        <dbReference type="ARBA" id="ARBA00013246"/>
    </source>
</evidence>
<dbReference type="GO" id="GO:0005730">
    <property type="term" value="C:nucleolus"/>
    <property type="evidence" value="ECO:0007669"/>
    <property type="project" value="TreeGrafter"/>
</dbReference>
<keyword evidence="21" id="KW-1185">Reference proteome</keyword>
<keyword evidence="9" id="KW-0223">Dioxygenase</keyword>
<evidence type="ECO:0000256" key="1">
    <source>
        <dbReference type="ARBA" id="ARBA00001954"/>
    </source>
</evidence>
<keyword evidence="12" id="KW-0805">Transcription regulation</keyword>
<dbReference type="Gene3D" id="1.10.10.1500">
    <property type="entry name" value="JmjC domain-containing ribosomal oxygenase (ROX), dimer domain"/>
    <property type="match status" value="1"/>
</dbReference>
<evidence type="ECO:0000256" key="10">
    <source>
        <dbReference type="ARBA" id="ARBA00023002"/>
    </source>
</evidence>
<dbReference type="Proteomes" id="UP001367676">
    <property type="component" value="Unassembled WGS sequence"/>
</dbReference>
<feature type="region of interest" description="Disordered" evidence="18">
    <location>
        <begin position="44"/>
        <end position="63"/>
    </location>
</feature>
<name>A0AAN9TPD6_9HEMI</name>
<feature type="domain" description="JmjC" evidence="19">
    <location>
        <begin position="617"/>
        <end position="762"/>
    </location>
</feature>
<dbReference type="InterPro" id="IPR049043">
    <property type="entry name" value="WHD_RIOX1"/>
</dbReference>
<evidence type="ECO:0000256" key="16">
    <source>
        <dbReference type="ARBA" id="ARBA00030632"/>
    </source>
</evidence>
<dbReference type="SUPFAM" id="SSF51197">
    <property type="entry name" value="Clavaminate synthase-like"/>
    <property type="match status" value="1"/>
</dbReference>
<dbReference type="InterPro" id="IPR015943">
    <property type="entry name" value="WD40/YVTN_repeat-like_dom_sf"/>
</dbReference>
<comment type="subcellular location">
    <subcellularLocation>
        <location evidence="2">Nucleus</location>
    </subcellularLocation>
</comment>
<dbReference type="AlphaFoldDB" id="A0AAN9TPD6"/>
<evidence type="ECO:0000256" key="8">
    <source>
        <dbReference type="ARBA" id="ARBA00022853"/>
    </source>
</evidence>